<keyword evidence="10" id="KW-0809">Transit peptide</keyword>
<dbReference type="InterPro" id="IPR005719">
    <property type="entry name" value="Dihydroorotate_DH_2"/>
</dbReference>
<protein>
    <recommendedName>
        <fullName evidence="5 16">Dihydroorotate dehydrogenase (quinone), mitochondrial</fullName>
        <shortName evidence="16">DHOdehase</shortName>
        <ecNumber evidence="4 16">1.3.5.2</ecNumber>
    </recommendedName>
</protein>
<comment type="cofactor">
    <cofactor evidence="16">
        <name>FMN</name>
        <dbReference type="ChEBI" id="CHEBI:58210"/>
    </cofactor>
    <text evidence="16">Binds 1 FMN per subunit.</text>
</comment>
<evidence type="ECO:0000256" key="10">
    <source>
        <dbReference type="ARBA" id="ARBA00022946"/>
    </source>
</evidence>
<evidence type="ECO:0000256" key="6">
    <source>
        <dbReference type="ARBA" id="ARBA00022630"/>
    </source>
</evidence>
<evidence type="ECO:0000256" key="1">
    <source>
        <dbReference type="ARBA" id="ARBA00004434"/>
    </source>
</evidence>
<dbReference type="PROSITE" id="PS00911">
    <property type="entry name" value="DHODEHASE_1"/>
    <property type="match status" value="1"/>
</dbReference>
<keyword evidence="8 16" id="KW-0812">Transmembrane</keyword>
<dbReference type="EC" id="1.3.5.2" evidence="4 16"/>
<dbReference type="PROSITE" id="PS00912">
    <property type="entry name" value="DHODEHASE_2"/>
    <property type="match status" value="1"/>
</dbReference>
<dbReference type="EMBL" id="OC002844">
    <property type="protein sequence ID" value="CAD7262463.1"/>
    <property type="molecule type" value="Genomic_DNA"/>
</dbReference>
<evidence type="ECO:0000256" key="12">
    <source>
        <dbReference type="ARBA" id="ARBA00023002"/>
    </source>
</evidence>
<feature type="domain" description="Dihydroorotate dehydrogenase catalytic" evidence="17">
    <location>
        <begin position="181"/>
        <end position="477"/>
    </location>
</feature>
<evidence type="ECO:0000256" key="16">
    <source>
        <dbReference type="RuleBase" id="RU361255"/>
    </source>
</evidence>
<dbReference type="InterPro" id="IPR001295">
    <property type="entry name" value="Dihydroorotate_DH_CS"/>
</dbReference>
<name>A0A7R9AZN9_TIMSH</name>
<dbReference type="InterPro" id="IPR005720">
    <property type="entry name" value="Dihydroorotate_DH_cat"/>
</dbReference>
<accession>A0A7R9AZN9</accession>
<evidence type="ECO:0000256" key="4">
    <source>
        <dbReference type="ARBA" id="ARBA00012791"/>
    </source>
</evidence>
<comment type="subcellular location">
    <subcellularLocation>
        <location evidence="1 16">Mitochondrion inner membrane</location>
        <topology evidence="1 16">Single-pass membrane protein</topology>
    </subcellularLocation>
</comment>
<keyword evidence="14 16" id="KW-0472">Membrane</keyword>
<keyword evidence="13 16" id="KW-0496">Mitochondrion</keyword>
<evidence type="ECO:0000256" key="3">
    <source>
        <dbReference type="ARBA" id="ARBA00005359"/>
    </source>
</evidence>
<keyword evidence="9 16" id="KW-0999">Mitochondrion inner membrane</keyword>
<feature type="transmembrane region" description="Helical" evidence="16">
    <location>
        <begin position="50"/>
        <end position="68"/>
    </location>
</feature>
<evidence type="ECO:0000256" key="8">
    <source>
        <dbReference type="ARBA" id="ARBA00022692"/>
    </source>
</evidence>
<dbReference type="InterPro" id="IPR013785">
    <property type="entry name" value="Aldolase_TIM"/>
</dbReference>
<dbReference type="GO" id="GO:0106430">
    <property type="term" value="F:dihydroorotate dehydrogenase (quinone) activity"/>
    <property type="evidence" value="ECO:0007669"/>
    <property type="project" value="UniProtKB-EC"/>
</dbReference>
<comment type="catalytic activity">
    <reaction evidence="15 16">
        <text>(S)-dihydroorotate + a quinone = orotate + a quinol</text>
        <dbReference type="Rhea" id="RHEA:30187"/>
        <dbReference type="ChEBI" id="CHEBI:24646"/>
        <dbReference type="ChEBI" id="CHEBI:30839"/>
        <dbReference type="ChEBI" id="CHEBI:30864"/>
        <dbReference type="ChEBI" id="CHEBI:132124"/>
        <dbReference type="EC" id="1.3.5.2"/>
    </reaction>
</comment>
<evidence type="ECO:0000256" key="14">
    <source>
        <dbReference type="ARBA" id="ARBA00023136"/>
    </source>
</evidence>
<evidence type="ECO:0000256" key="15">
    <source>
        <dbReference type="ARBA" id="ARBA00048639"/>
    </source>
</evidence>
<dbReference type="NCBIfam" id="NF003652">
    <property type="entry name" value="PRK05286.2-5"/>
    <property type="match status" value="1"/>
</dbReference>
<proteinExistence type="inferred from homology"/>
<dbReference type="Pfam" id="PF01180">
    <property type="entry name" value="DHO_dh"/>
    <property type="match status" value="1"/>
</dbReference>
<gene>
    <name evidence="18" type="ORF">TSIB3V08_LOCUS6569</name>
</gene>
<dbReference type="NCBIfam" id="NF003645">
    <property type="entry name" value="PRK05286.1-2"/>
    <property type="match status" value="1"/>
</dbReference>
<evidence type="ECO:0000256" key="7">
    <source>
        <dbReference type="ARBA" id="ARBA00022643"/>
    </source>
</evidence>
<keyword evidence="6 16" id="KW-0285">Flavoprotein</keyword>
<evidence type="ECO:0000256" key="5">
    <source>
        <dbReference type="ARBA" id="ARBA00017599"/>
    </source>
</evidence>
<dbReference type="SUPFAM" id="SSF51395">
    <property type="entry name" value="FMN-linked oxidoreductases"/>
    <property type="match status" value="1"/>
</dbReference>
<dbReference type="PANTHER" id="PTHR48109:SF4">
    <property type="entry name" value="DIHYDROOROTATE DEHYDROGENASE (QUINONE), MITOCHONDRIAL"/>
    <property type="match status" value="1"/>
</dbReference>
<dbReference type="GO" id="GO:0005743">
    <property type="term" value="C:mitochondrial inner membrane"/>
    <property type="evidence" value="ECO:0007669"/>
    <property type="project" value="UniProtKB-SubCell"/>
</dbReference>
<comment type="similarity">
    <text evidence="3 16">Belongs to the dihydroorotate dehydrogenase family. Type 2 subfamily.</text>
</comment>
<keyword evidence="7 16" id="KW-0288">FMN</keyword>
<dbReference type="GO" id="GO:0006207">
    <property type="term" value="P:'de novo' pyrimidine nucleobase biosynthetic process"/>
    <property type="evidence" value="ECO:0007669"/>
    <property type="project" value="InterPro"/>
</dbReference>
<dbReference type="NCBIfam" id="TIGR01036">
    <property type="entry name" value="pyrD_sub2"/>
    <property type="match status" value="1"/>
</dbReference>
<sequence length="503" mass="54941">MKEVALRVSHSSLMSSDRMNSGSGDWALSTCMLTKQGCGGARVWDAKSGVLLLLGLLMGYGGGGFVAFLKVEVMSGACAETVFFWVVDFGVMTVSSHSPPGTMWCSPAPQSYKIKSMLYLTSSAVGLCSAVSIYRENERFYDGVLMPLIQVLDPETSHNLAIAVSKYGLFPKSKYKDSVSLKTEVWRLNFKNPVGIAAGFDKQGEAIECLHNIGFGFVEIGSVTPKPQPGNEKPRVFRLDKDKAIINRYGFNSEGHDVVYNRIKYLKSKQGFTGIIGVNLGKNKDSKDPIDDYVQGIIKFGDVADYLVINISSPNTPGLRTWQRKEELQNLLEALVVARNNLPGATKPPLLLKVAPDLSQQDRRDIADVILQDKCHIDGLVISNTTVERVRVLNSEHTKQEGGLSGKPLTHLATELIADMYRLTSGTIPIVGVGGIFSGQDAYEKILAGACLVQLYTSFAYHGPPRVTRIKRELDELVRADGLSSVSQAVGKRLCNIANEQTK</sequence>
<dbReference type="PANTHER" id="PTHR48109">
    <property type="entry name" value="DIHYDROOROTATE DEHYDROGENASE (QUINONE), MITOCHONDRIAL-RELATED"/>
    <property type="match status" value="1"/>
</dbReference>
<evidence type="ECO:0000313" key="18">
    <source>
        <dbReference type="EMBL" id="CAD7262463.1"/>
    </source>
</evidence>
<organism evidence="18">
    <name type="scientific">Timema shepardi</name>
    <name type="common">Walking stick</name>
    <dbReference type="NCBI Taxonomy" id="629360"/>
    <lineage>
        <taxon>Eukaryota</taxon>
        <taxon>Metazoa</taxon>
        <taxon>Ecdysozoa</taxon>
        <taxon>Arthropoda</taxon>
        <taxon>Hexapoda</taxon>
        <taxon>Insecta</taxon>
        <taxon>Pterygota</taxon>
        <taxon>Neoptera</taxon>
        <taxon>Polyneoptera</taxon>
        <taxon>Phasmatodea</taxon>
        <taxon>Timematodea</taxon>
        <taxon>Timematoidea</taxon>
        <taxon>Timematidae</taxon>
        <taxon>Timema</taxon>
    </lineage>
</organism>
<comment type="pathway">
    <text evidence="2 16">Pyrimidine metabolism; UMP biosynthesis via de novo pathway; orotate from (S)-dihydroorotate (quinone route): step 1/1.</text>
</comment>
<keyword evidence="11 16" id="KW-1133">Transmembrane helix</keyword>
<evidence type="ECO:0000256" key="9">
    <source>
        <dbReference type="ARBA" id="ARBA00022792"/>
    </source>
</evidence>
<evidence type="ECO:0000256" key="11">
    <source>
        <dbReference type="ARBA" id="ARBA00022989"/>
    </source>
</evidence>
<reference evidence="18" key="1">
    <citation type="submission" date="2020-11" db="EMBL/GenBank/DDBJ databases">
        <authorList>
            <person name="Tran Van P."/>
        </authorList>
    </citation>
    <scope>NUCLEOTIDE SEQUENCE</scope>
</reference>
<dbReference type="GO" id="GO:0044205">
    <property type="term" value="P:'de novo' UMP biosynthetic process"/>
    <property type="evidence" value="ECO:0007669"/>
    <property type="project" value="UniProtKB-UniPathway"/>
</dbReference>
<evidence type="ECO:0000256" key="13">
    <source>
        <dbReference type="ARBA" id="ARBA00023128"/>
    </source>
</evidence>
<dbReference type="AlphaFoldDB" id="A0A7R9AZN9"/>
<dbReference type="FunFam" id="3.20.20.70:FF:000066">
    <property type="entry name" value="Dihydroorotate dehydrogenase (quinone), mitochondrial"/>
    <property type="match status" value="1"/>
</dbReference>
<evidence type="ECO:0000256" key="2">
    <source>
        <dbReference type="ARBA" id="ARBA00005161"/>
    </source>
</evidence>
<dbReference type="CDD" id="cd04738">
    <property type="entry name" value="DHOD_2_like"/>
    <property type="match status" value="1"/>
</dbReference>
<evidence type="ECO:0000259" key="17">
    <source>
        <dbReference type="Pfam" id="PF01180"/>
    </source>
</evidence>
<dbReference type="Gene3D" id="3.20.20.70">
    <property type="entry name" value="Aldolase class I"/>
    <property type="match status" value="1"/>
</dbReference>
<keyword evidence="12 16" id="KW-0560">Oxidoreductase</keyword>
<dbReference type="UniPathway" id="UPA00070">
    <property type="reaction ID" value="UER00946"/>
</dbReference>
<dbReference type="InterPro" id="IPR050074">
    <property type="entry name" value="DHO_dehydrogenase"/>
</dbReference>